<comment type="caution">
    <text evidence="3">The sequence shown here is derived from an EMBL/GenBank/DDBJ whole genome shotgun (WGS) entry which is preliminary data.</text>
</comment>
<evidence type="ECO:0000259" key="2">
    <source>
        <dbReference type="Pfam" id="PF07687"/>
    </source>
</evidence>
<dbReference type="Proteomes" id="UP000447833">
    <property type="component" value="Unassembled WGS sequence"/>
</dbReference>
<feature type="binding site" evidence="1">
    <location>
        <position position="114"/>
    </location>
    <ligand>
        <name>Mn(2+)</name>
        <dbReference type="ChEBI" id="CHEBI:29035"/>
        <label>2</label>
    </ligand>
</feature>
<dbReference type="EMBL" id="WMEY01000003">
    <property type="protein sequence ID" value="MYL64158.1"/>
    <property type="molecule type" value="Genomic_DNA"/>
</dbReference>
<dbReference type="Pfam" id="PF01546">
    <property type="entry name" value="Peptidase_M20"/>
    <property type="match status" value="1"/>
</dbReference>
<feature type="binding site" evidence="1">
    <location>
        <position position="170"/>
    </location>
    <ligand>
        <name>Mn(2+)</name>
        <dbReference type="ChEBI" id="CHEBI:29035"/>
        <label>2</label>
    </ligand>
</feature>
<dbReference type="NCBIfam" id="TIGR01891">
    <property type="entry name" value="amidohydrolases"/>
    <property type="match status" value="1"/>
</dbReference>
<feature type="binding site" evidence="1">
    <location>
        <position position="146"/>
    </location>
    <ligand>
        <name>Mn(2+)</name>
        <dbReference type="ChEBI" id="CHEBI:29035"/>
        <label>2</label>
    </ligand>
</feature>
<keyword evidence="1" id="KW-0464">Manganese</keyword>
<organism evidence="3 4">
    <name type="scientific">Guptibacillus hwajinpoensis</name>
    <dbReference type="NCBI Taxonomy" id="208199"/>
    <lineage>
        <taxon>Bacteria</taxon>
        <taxon>Bacillati</taxon>
        <taxon>Bacillota</taxon>
        <taxon>Bacilli</taxon>
        <taxon>Bacillales</taxon>
        <taxon>Guptibacillaceae</taxon>
        <taxon>Guptibacillus</taxon>
    </lineage>
</organism>
<dbReference type="InterPro" id="IPR017439">
    <property type="entry name" value="Amidohydrolase"/>
</dbReference>
<dbReference type="AlphaFoldDB" id="A0A845F069"/>
<feature type="binding site" evidence="1">
    <location>
        <position position="112"/>
    </location>
    <ligand>
        <name>Mn(2+)</name>
        <dbReference type="ChEBI" id="CHEBI:29035"/>
        <label>2</label>
    </ligand>
</feature>
<accession>A0A845F069</accession>
<gene>
    <name evidence="3" type="ORF">GLW07_12425</name>
</gene>
<dbReference type="Gene3D" id="3.30.70.360">
    <property type="match status" value="1"/>
</dbReference>
<keyword evidence="1" id="KW-0479">Metal-binding</keyword>
<evidence type="ECO:0000256" key="1">
    <source>
        <dbReference type="PIRSR" id="PIRSR005962-1"/>
    </source>
</evidence>
<dbReference type="GO" id="GO:0046872">
    <property type="term" value="F:metal ion binding"/>
    <property type="evidence" value="ECO:0007669"/>
    <property type="project" value="UniProtKB-KW"/>
</dbReference>
<evidence type="ECO:0000313" key="3">
    <source>
        <dbReference type="EMBL" id="MYL64158.1"/>
    </source>
</evidence>
<dbReference type="GO" id="GO:0016787">
    <property type="term" value="F:hydrolase activity"/>
    <property type="evidence" value="ECO:0007669"/>
    <property type="project" value="UniProtKB-KW"/>
</dbReference>
<feature type="binding site" evidence="1">
    <location>
        <position position="364"/>
    </location>
    <ligand>
        <name>Mn(2+)</name>
        <dbReference type="ChEBI" id="CHEBI:29035"/>
        <label>2</label>
    </ligand>
</feature>
<name>A0A845F069_9BACL</name>
<dbReference type="PIRSF" id="PIRSF005962">
    <property type="entry name" value="Pept_M20D_amidohydro"/>
    <property type="match status" value="1"/>
</dbReference>
<reference evidence="3 4" key="1">
    <citation type="submission" date="2019-11" db="EMBL/GenBank/DDBJ databases">
        <title>Genome sequences of 17 halophilic strains isolated from different environments.</title>
        <authorList>
            <person name="Furrow R.E."/>
        </authorList>
    </citation>
    <scope>NUCLEOTIDE SEQUENCE [LARGE SCALE GENOMIC DNA]</scope>
    <source>
        <strain evidence="3 4">22506_14_FS</strain>
    </source>
</reference>
<dbReference type="InterPro" id="IPR011650">
    <property type="entry name" value="Peptidase_M20_dimer"/>
</dbReference>
<dbReference type="PANTHER" id="PTHR11014">
    <property type="entry name" value="PEPTIDASE M20 FAMILY MEMBER"/>
    <property type="match status" value="1"/>
</dbReference>
<dbReference type="SUPFAM" id="SSF55031">
    <property type="entry name" value="Bacterial exopeptidase dimerisation domain"/>
    <property type="match status" value="1"/>
</dbReference>
<dbReference type="Pfam" id="PF07687">
    <property type="entry name" value="M20_dimer"/>
    <property type="match status" value="1"/>
</dbReference>
<evidence type="ECO:0000313" key="4">
    <source>
        <dbReference type="Proteomes" id="UP000447833"/>
    </source>
</evidence>
<dbReference type="SUPFAM" id="SSF53187">
    <property type="entry name" value="Zn-dependent exopeptidases"/>
    <property type="match status" value="1"/>
</dbReference>
<dbReference type="PANTHER" id="PTHR11014:SF122">
    <property type="entry name" value="AMIDOHYDROLASE AMHX"/>
    <property type="match status" value="1"/>
</dbReference>
<feature type="domain" description="Peptidase M20 dimerisation" evidence="2">
    <location>
        <begin position="198"/>
        <end position="285"/>
    </location>
</feature>
<keyword evidence="3" id="KW-0378">Hydrolase</keyword>
<dbReference type="InterPro" id="IPR036264">
    <property type="entry name" value="Bact_exopeptidase_dim_dom"/>
</dbReference>
<dbReference type="Gene3D" id="3.40.630.10">
    <property type="entry name" value="Zn peptidases"/>
    <property type="match status" value="1"/>
</dbReference>
<sequence>MHYLADRCWYRALNLLIERSILVEFVDEYHDEIFKTYEELHQLAEASWHEEKTAQYLKEKLSRAGYQIHTFEGHFGFVAEFNRKSAQAIALRADMDALVQEVDGIVKPNHSCGHDAHSTMVLFAALSLIKQPMKHTIRFIFQPAEETAEGALKMIEEQVLKDVVFLGGIHLRPAMEIPLGKAAPVISHGSTTSIKGWIEGVPSHAARPEKGNNPLEAAAAMIQALKQIRLDVPDAYSVKITELHGGEASNSIPSKARFTLDLRARSNETMTQLIEQTNHVMTKVAELTKTEVTSAAAEFSPAAVKHEHAIDLATKAISATLGRENVVSECASPGAEDFHFYSLKHPTVASTMVGLGCNLLPGLHHPNMHFNKEALMDGTKILIQLLLEADQQNWLERR</sequence>
<proteinExistence type="predicted"/>
<protein>
    <submittedName>
        <fullName evidence="3">Amidohydrolase</fullName>
    </submittedName>
</protein>
<comment type="cofactor">
    <cofactor evidence="1">
        <name>Mn(2+)</name>
        <dbReference type="ChEBI" id="CHEBI:29035"/>
    </cofactor>
    <text evidence="1">The Mn(2+) ion enhances activity.</text>
</comment>
<dbReference type="InterPro" id="IPR002933">
    <property type="entry name" value="Peptidase_M20"/>
</dbReference>